<dbReference type="InterPro" id="IPR058074">
    <property type="entry name" value="Bacteriocin-like"/>
</dbReference>
<reference evidence="1 2" key="1">
    <citation type="submission" date="2016-11" db="EMBL/GenBank/DDBJ databases">
        <authorList>
            <person name="Varghese N."/>
            <person name="Submissions S."/>
        </authorList>
    </citation>
    <scope>NUCLEOTIDE SEQUENCE [LARGE SCALE GENOMIC DNA]</scope>
    <source>
        <strain evidence="1 2">DSM 6368</strain>
    </source>
</reference>
<name>A0ABY1J6P3_9FLAO</name>
<dbReference type="EMBL" id="FRBX01000005">
    <property type="protein sequence ID" value="SHM93683.1"/>
    <property type="molecule type" value="Genomic_DNA"/>
</dbReference>
<dbReference type="Proteomes" id="UP000184216">
    <property type="component" value="Unassembled WGS sequence"/>
</dbReference>
<dbReference type="InterPro" id="IPR010133">
    <property type="entry name" value="Bacteriocin_signal_seq"/>
</dbReference>
<dbReference type="NCBIfam" id="NF047798">
    <property type="entry name" value="leader_Chryseo"/>
    <property type="match status" value="1"/>
</dbReference>
<evidence type="ECO:0000313" key="1">
    <source>
        <dbReference type="EMBL" id="SHM93683.1"/>
    </source>
</evidence>
<dbReference type="RefSeq" id="WP_117614823.1">
    <property type="nucleotide sequence ID" value="NZ_FRBX01000005.1"/>
</dbReference>
<dbReference type="NCBIfam" id="TIGR01847">
    <property type="entry name" value="bacteriocin_sig"/>
    <property type="match status" value="1"/>
</dbReference>
<keyword evidence="2" id="KW-1185">Reference proteome</keyword>
<evidence type="ECO:0000313" key="2">
    <source>
        <dbReference type="Proteomes" id="UP000184216"/>
    </source>
</evidence>
<organism evidence="1 2">
    <name type="scientific">Flavobacterium pectinovorum</name>
    <dbReference type="NCBI Taxonomy" id="29533"/>
    <lineage>
        <taxon>Bacteria</taxon>
        <taxon>Pseudomonadati</taxon>
        <taxon>Bacteroidota</taxon>
        <taxon>Flavobacteriia</taxon>
        <taxon>Flavobacteriales</taxon>
        <taxon>Flavobacteriaceae</taxon>
        <taxon>Flavobacterium</taxon>
    </lineage>
</organism>
<proteinExistence type="predicted"/>
<protein>
    <submittedName>
        <fullName evidence="1">Bacteriocin-type signal sequence-containing protein</fullName>
    </submittedName>
</protein>
<comment type="caution">
    <text evidence="1">The sequence shown here is derived from an EMBL/GenBank/DDBJ whole genome shotgun (WGS) entry which is preliminary data.</text>
</comment>
<sequence>MKFIKNCEKLSKEELKSINGGSAPYCPVGKVCYRGEDSNGNLLWDCVPVTTLCPGI</sequence>
<gene>
    <name evidence="1" type="ORF">SAMN05444387_3494</name>
</gene>
<accession>A0ABY1J6P3</accession>